<dbReference type="CDD" id="cd16331">
    <property type="entry name" value="YjgA-like"/>
    <property type="match status" value="1"/>
</dbReference>
<dbReference type="Gramene" id="TVU13336">
    <property type="protein sequence ID" value="TVU13336"/>
    <property type="gene ID" value="EJB05_40388"/>
</dbReference>
<comment type="caution">
    <text evidence="2">The sequence shown here is derived from an EMBL/GenBank/DDBJ whole genome shotgun (WGS) entry which is preliminary data.</text>
</comment>
<dbReference type="EMBL" id="RWGY01000034">
    <property type="protein sequence ID" value="TVU13336.1"/>
    <property type="molecule type" value="Genomic_DNA"/>
</dbReference>
<feature type="compositionally biased region" description="Acidic residues" evidence="1">
    <location>
        <begin position="42"/>
        <end position="51"/>
    </location>
</feature>
<dbReference type="OrthoDB" id="1932188at2759"/>
<keyword evidence="3" id="KW-1185">Reference proteome</keyword>
<sequence>MPLRRPFFLSLKPTRLLSSLAPPSASLRHPRALRPPGPLPPDAEEADDTDAGDGAAVPFKKSRNELKREARRAVQWGMDLAKFPPPQIKRILRAASLESEVFDALMLVKKFGPDVREGKRRQYNYIGSLLRSAQPELMDTLIQASKDGDDSTLQAFLRERTLVEEEDLPEEEESDEEYMKIADRWFEGLLCKDISVTNEVYALHNVEFDRQLPCMDTMLTSIGAHQVTYVRKEVAHETLSFSSVHLRERKGKRKGDGGALATASRRGTEMLTVELRKLVRRVHMVQESTQNIDGSEKSNTKLLKAKKPLLRFLRCLAKEAYNSVSTTDFEECCGAHNAAIVIRPGRTLLNSTWYWTRRAAHSEESGTRDVNRWSENMS</sequence>
<protein>
    <submittedName>
        <fullName evidence="2">Uncharacterized protein</fullName>
    </submittedName>
</protein>
<evidence type="ECO:0000313" key="2">
    <source>
        <dbReference type="EMBL" id="TVU13336.1"/>
    </source>
</evidence>
<dbReference type="PANTHER" id="PTHR36898">
    <property type="entry name" value="OSJNBB0026I12.6 PROTEIN"/>
    <property type="match status" value="1"/>
</dbReference>
<proteinExistence type="predicted"/>
<dbReference type="InterPro" id="IPR023153">
    <property type="entry name" value="DarP_sf"/>
</dbReference>
<dbReference type="InterPro" id="IPR006839">
    <property type="entry name" value="DarP"/>
</dbReference>
<dbReference type="Proteomes" id="UP000324897">
    <property type="component" value="Unassembled WGS sequence"/>
</dbReference>
<organism evidence="2 3">
    <name type="scientific">Eragrostis curvula</name>
    <name type="common">weeping love grass</name>
    <dbReference type="NCBI Taxonomy" id="38414"/>
    <lineage>
        <taxon>Eukaryota</taxon>
        <taxon>Viridiplantae</taxon>
        <taxon>Streptophyta</taxon>
        <taxon>Embryophyta</taxon>
        <taxon>Tracheophyta</taxon>
        <taxon>Spermatophyta</taxon>
        <taxon>Magnoliopsida</taxon>
        <taxon>Liliopsida</taxon>
        <taxon>Poales</taxon>
        <taxon>Poaceae</taxon>
        <taxon>PACMAD clade</taxon>
        <taxon>Chloridoideae</taxon>
        <taxon>Eragrostideae</taxon>
        <taxon>Eragrostidinae</taxon>
        <taxon>Eragrostis</taxon>
    </lineage>
</organism>
<dbReference type="PANTHER" id="PTHR36898:SF1">
    <property type="entry name" value="OS04G0250700 PROTEIN"/>
    <property type="match status" value="1"/>
</dbReference>
<feature type="region of interest" description="Disordered" evidence="1">
    <location>
        <begin position="20"/>
        <end position="60"/>
    </location>
</feature>
<dbReference type="SUPFAM" id="SSF158710">
    <property type="entry name" value="PSPTO4464-like"/>
    <property type="match status" value="1"/>
</dbReference>
<dbReference type="Gene3D" id="1.10.60.30">
    <property type="entry name" value="PSPTO4464-like domains"/>
    <property type="match status" value="1"/>
</dbReference>
<reference evidence="2 3" key="1">
    <citation type="journal article" date="2019" name="Sci. Rep.">
        <title>A high-quality genome of Eragrostis curvula grass provides insights into Poaceae evolution and supports new strategies to enhance forage quality.</title>
        <authorList>
            <person name="Carballo J."/>
            <person name="Santos B.A.C.M."/>
            <person name="Zappacosta D."/>
            <person name="Garbus I."/>
            <person name="Selva J.P."/>
            <person name="Gallo C.A."/>
            <person name="Diaz A."/>
            <person name="Albertini E."/>
            <person name="Caccamo M."/>
            <person name="Echenique V."/>
        </authorList>
    </citation>
    <scope>NUCLEOTIDE SEQUENCE [LARGE SCALE GENOMIC DNA]</scope>
    <source>
        <strain evidence="3">cv. Victoria</strain>
        <tissue evidence="2">Leaf</tissue>
    </source>
</reference>
<accession>A0A5J9TPN1</accession>
<evidence type="ECO:0000313" key="3">
    <source>
        <dbReference type="Proteomes" id="UP000324897"/>
    </source>
</evidence>
<dbReference type="Pfam" id="PF04751">
    <property type="entry name" value="DarP"/>
    <property type="match status" value="1"/>
</dbReference>
<evidence type="ECO:0000256" key="1">
    <source>
        <dbReference type="SAM" id="MobiDB-lite"/>
    </source>
</evidence>
<name>A0A5J9TPN1_9POAL</name>
<feature type="non-terminal residue" evidence="2">
    <location>
        <position position="1"/>
    </location>
</feature>
<gene>
    <name evidence="2" type="ORF">EJB05_40388</name>
</gene>
<dbReference type="AlphaFoldDB" id="A0A5J9TPN1"/>